<dbReference type="AlphaFoldDB" id="A0A3B7MLE7"/>
<dbReference type="RefSeq" id="WP_119050920.1">
    <property type="nucleotide sequence ID" value="NZ_CP032157.1"/>
</dbReference>
<evidence type="ECO:0000259" key="2">
    <source>
        <dbReference type="Pfam" id="PF18003"/>
    </source>
</evidence>
<sequence length="235" mass="25554">MKIIFQYIAFILICVAGVSCKKDNYDEPSSRLTGRIVYQGVAIGVENYQVPYELYQFGFGKVGPIGSSFGQDGTFSALLFDGEYKLIVPNGQGPFLWKKTAGGAPDTITISLKGNQNMDIDVMPYYMIRNAQLTGGAGQVKAAFKVEKIITDANARDIENVTLFINKTQFVSRADNENIATAGIDGPAIVDPNNISLTVTVPGMTPAQNYVFARIGVKIAGVEDRLYSPVQKITF</sequence>
<keyword evidence="4" id="KW-1185">Reference proteome</keyword>
<dbReference type="PROSITE" id="PS51257">
    <property type="entry name" value="PROKAR_LIPOPROTEIN"/>
    <property type="match status" value="1"/>
</dbReference>
<proteinExistence type="predicted"/>
<protein>
    <submittedName>
        <fullName evidence="3">DUF3823 domain-containing protein</fullName>
    </submittedName>
</protein>
<evidence type="ECO:0000313" key="3">
    <source>
        <dbReference type="EMBL" id="AXY75038.1"/>
    </source>
</evidence>
<dbReference type="Pfam" id="PF18003">
    <property type="entry name" value="DUF3823_C"/>
    <property type="match status" value="1"/>
</dbReference>
<dbReference type="KEGG" id="pseg:D3H65_14095"/>
<dbReference type="InterPro" id="IPR024278">
    <property type="entry name" value="DUF3823_N"/>
</dbReference>
<dbReference type="EMBL" id="CP032157">
    <property type="protein sequence ID" value="AXY75038.1"/>
    <property type="molecule type" value="Genomic_DNA"/>
</dbReference>
<dbReference type="Gene3D" id="2.60.40.2060">
    <property type="match status" value="1"/>
</dbReference>
<dbReference type="InterPro" id="IPR041186">
    <property type="entry name" value="DUF3823_C"/>
</dbReference>
<feature type="domain" description="DUF3823" evidence="1">
    <location>
        <begin position="30"/>
        <end position="123"/>
    </location>
</feature>
<name>A0A3B7MLE7_9BACT</name>
<organism evidence="3 4">
    <name type="scientific">Paraflavitalea soli</name>
    <dbReference type="NCBI Taxonomy" id="2315862"/>
    <lineage>
        <taxon>Bacteria</taxon>
        <taxon>Pseudomonadati</taxon>
        <taxon>Bacteroidota</taxon>
        <taxon>Chitinophagia</taxon>
        <taxon>Chitinophagales</taxon>
        <taxon>Chitinophagaceae</taxon>
        <taxon>Paraflavitalea</taxon>
    </lineage>
</organism>
<dbReference type="OrthoDB" id="1433240at2"/>
<accession>A0A3B7MLE7</accession>
<evidence type="ECO:0000313" key="4">
    <source>
        <dbReference type="Proteomes" id="UP000263900"/>
    </source>
</evidence>
<dbReference type="Pfam" id="PF12866">
    <property type="entry name" value="DUF3823"/>
    <property type="match status" value="1"/>
</dbReference>
<dbReference type="Gene3D" id="2.60.40.1120">
    <property type="entry name" value="Carboxypeptidase-like, regulatory domain"/>
    <property type="match status" value="1"/>
</dbReference>
<reference evidence="3 4" key="1">
    <citation type="submission" date="2018-09" db="EMBL/GenBank/DDBJ databases">
        <title>Genome sequencing of strain 6GH32-13.</title>
        <authorList>
            <person name="Weon H.-Y."/>
            <person name="Heo J."/>
            <person name="Kwon S.-W."/>
        </authorList>
    </citation>
    <scope>NUCLEOTIDE SEQUENCE [LARGE SCALE GENOMIC DNA]</scope>
    <source>
        <strain evidence="3 4">5GH32-13</strain>
    </source>
</reference>
<feature type="domain" description="DUF3823" evidence="2">
    <location>
        <begin position="126"/>
        <end position="232"/>
    </location>
</feature>
<evidence type="ECO:0000259" key="1">
    <source>
        <dbReference type="Pfam" id="PF12866"/>
    </source>
</evidence>
<gene>
    <name evidence="3" type="ORF">D3H65_14095</name>
</gene>
<dbReference type="Proteomes" id="UP000263900">
    <property type="component" value="Chromosome"/>
</dbReference>